<feature type="region of interest" description="Disordered" evidence="1">
    <location>
        <begin position="1"/>
        <end position="73"/>
    </location>
</feature>
<dbReference type="KEGG" id="gacu:117555787"/>
<feature type="compositionally biased region" description="Polar residues" evidence="1">
    <location>
        <begin position="62"/>
        <end position="73"/>
    </location>
</feature>
<protein>
    <submittedName>
        <fullName evidence="3">Uncharacterized protein LOC117555787 isoform X1</fullName>
    </submittedName>
</protein>
<accession>A0A6P8WGV6</accession>
<feature type="compositionally biased region" description="Basic and acidic residues" evidence="1">
    <location>
        <begin position="151"/>
        <end position="188"/>
    </location>
</feature>
<evidence type="ECO:0000313" key="2">
    <source>
        <dbReference type="Proteomes" id="UP000515161"/>
    </source>
</evidence>
<dbReference type="Proteomes" id="UP000515161">
    <property type="component" value="Unplaced"/>
</dbReference>
<dbReference type="GeneID" id="117555787"/>
<name>A0A6P8WGV6_GYMAC</name>
<keyword evidence="2" id="KW-1185">Reference proteome</keyword>
<feature type="compositionally biased region" description="Low complexity" evidence="1">
    <location>
        <begin position="51"/>
        <end position="61"/>
    </location>
</feature>
<proteinExistence type="predicted"/>
<dbReference type="RefSeq" id="XP_034086642.1">
    <property type="nucleotide sequence ID" value="XM_034230751.1"/>
</dbReference>
<organism evidence="2 3">
    <name type="scientific">Gymnodraco acuticeps</name>
    <name type="common">Antarctic dragonfish</name>
    <dbReference type="NCBI Taxonomy" id="8218"/>
    <lineage>
        <taxon>Eukaryota</taxon>
        <taxon>Metazoa</taxon>
        <taxon>Chordata</taxon>
        <taxon>Craniata</taxon>
        <taxon>Vertebrata</taxon>
        <taxon>Euteleostomi</taxon>
        <taxon>Actinopterygii</taxon>
        <taxon>Neopterygii</taxon>
        <taxon>Teleostei</taxon>
        <taxon>Neoteleostei</taxon>
        <taxon>Acanthomorphata</taxon>
        <taxon>Eupercaria</taxon>
        <taxon>Perciformes</taxon>
        <taxon>Notothenioidei</taxon>
        <taxon>Bathydraconidae</taxon>
        <taxon>Gymnodraco</taxon>
    </lineage>
</organism>
<sequence length="205" mass="23329">MKMRRSKRKNIGPPRRFLSEFTAAKDSAGQPELEQPSSHTVAEETTVVHCSDGSDSDSTTGPQSTVTASNSSAAPTAIAALKCRNRYNNALKIRRDVLKDKLLSVESERDYLRIQLAEGHRQNGVRQLLFILLLQFLILFVRKREEEEEEQRQQEEKMKKSEEGKRKDCKESPPDPRRGHNRVLEAVKKGSKFNEGLLPIYPRGK</sequence>
<evidence type="ECO:0000313" key="3">
    <source>
        <dbReference type="RefSeq" id="XP_034086642.1"/>
    </source>
</evidence>
<feature type="compositionally biased region" description="Basic residues" evidence="1">
    <location>
        <begin position="1"/>
        <end position="10"/>
    </location>
</feature>
<dbReference type="InParanoid" id="A0A6P8WGV6"/>
<dbReference type="AlphaFoldDB" id="A0A6P8WGV6"/>
<evidence type="ECO:0000256" key="1">
    <source>
        <dbReference type="SAM" id="MobiDB-lite"/>
    </source>
</evidence>
<dbReference type="OrthoDB" id="10559755at2759"/>
<feature type="region of interest" description="Disordered" evidence="1">
    <location>
        <begin position="148"/>
        <end position="190"/>
    </location>
</feature>
<gene>
    <name evidence="3" type="primary">LOC117555787</name>
</gene>
<reference evidence="3" key="1">
    <citation type="submission" date="2025-08" db="UniProtKB">
        <authorList>
            <consortium name="RefSeq"/>
        </authorList>
    </citation>
    <scope>IDENTIFICATION</scope>
</reference>